<comment type="function">
    <text evidence="1 11">Catalyzes the reversible adenylation of nicotinate mononucleotide (NaMN) to nicotinic acid adenine dinucleotide (NaAD).</text>
</comment>
<gene>
    <name evidence="11" type="primary">nadD</name>
    <name evidence="13" type="ORF">BCY86_08135</name>
</gene>
<evidence type="ECO:0000256" key="9">
    <source>
        <dbReference type="ARBA" id="ARBA00023027"/>
    </source>
</evidence>
<dbReference type="GO" id="GO:0005524">
    <property type="term" value="F:ATP binding"/>
    <property type="evidence" value="ECO:0007669"/>
    <property type="project" value="UniProtKB-KW"/>
</dbReference>
<keyword evidence="8 11" id="KW-0067">ATP-binding</keyword>
<dbReference type="Pfam" id="PF01467">
    <property type="entry name" value="CTP_transf_like"/>
    <property type="match status" value="1"/>
</dbReference>
<dbReference type="CDD" id="cd02165">
    <property type="entry name" value="NMNAT"/>
    <property type="match status" value="1"/>
</dbReference>
<keyword evidence="5 11" id="KW-0808">Transferase</keyword>
<keyword evidence="9 11" id="KW-0520">NAD</keyword>
<dbReference type="InterPro" id="IPR004821">
    <property type="entry name" value="Cyt_trans-like"/>
</dbReference>
<dbReference type="OrthoDB" id="5295945at2"/>
<dbReference type="InterPro" id="IPR005248">
    <property type="entry name" value="NadD/NMNAT"/>
</dbReference>
<dbReference type="NCBIfam" id="TIGR00482">
    <property type="entry name" value="nicotinate (nicotinamide) nucleotide adenylyltransferase"/>
    <property type="match status" value="1"/>
</dbReference>
<evidence type="ECO:0000313" key="13">
    <source>
        <dbReference type="EMBL" id="APS00644.1"/>
    </source>
</evidence>
<dbReference type="RefSeq" id="WP_075277314.1">
    <property type="nucleotide sequence ID" value="NZ_CP016908.1"/>
</dbReference>
<dbReference type="GO" id="GO:0004515">
    <property type="term" value="F:nicotinate-nucleotide adenylyltransferase activity"/>
    <property type="evidence" value="ECO:0007669"/>
    <property type="project" value="UniProtKB-UniRule"/>
</dbReference>
<dbReference type="STRING" id="1882918.BCY86_08135"/>
<dbReference type="PANTHER" id="PTHR39321">
    <property type="entry name" value="NICOTINATE-NUCLEOTIDE ADENYLYLTRANSFERASE-RELATED"/>
    <property type="match status" value="1"/>
</dbReference>
<accession>A0A1L6MYL5</accession>
<comment type="pathway">
    <text evidence="2 11">Cofactor biosynthesis; NAD(+) biosynthesis; deamido-NAD(+) from nicotinate D-ribonucleotide: step 1/1.</text>
</comment>
<comment type="catalytic activity">
    <reaction evidence="10 11">
        <text>nicotinate beta-D-ribonucleotide + ATP + H(+) = deamido-NAD(+) + diphosphate</text>
        <dbReference type="Rhea" id="RHEA:22860"/>
        <dbReference type="ChEBI" id="CHEBI:15378"/>
        <dbReference type="ChEBI" id="CHEBI:30616"/>
        <dbReference type="ChEBI" id="CHEBI:33019"/>
        <dbReference type="ChEBI" id="CHEBI:57502"/>
        <dbReference type="ChEBI" id="CHEBI:58437"/>
        <dbReference type="EC" id="2.7.7.18"/>
    </reaction>
</comment>
<comment type="similarity">
    <text evidence="3 11">Belongs to the NadD family.</text>
</comment>
<keyword evidence="4 11" id="KW-0662">Pyridine nucleotide biosynthesis</keyword>
<keyword evidence="14" id="KW-1185">Reference proteome</keyword>
<dbReference type="KEGG" id="pabo:BCY86_08135"/>
<dbReference type="EMBL" id="CP016908">
    <property type="protein sequence ID" value="APS00644.1"/>
    <property type="molecule type" value="Genomic_DNA"/>
</dbReference>
<dbReference type="InterPro" id="IPR014729">
    <property type="entry name" value="Rossmann-like_a/b/a_fold"/>
</dbReference>
<dbReference type="EC" id="2.7.7.18" evidence="11"/>
<dbReference type="SUPFAM" id="SSF52374">
    <property type="entry name" value="Nucleotidylyl transferase"/>
    <property type="match status" value="1"/>
</dbReference>
<evidence type="ECO:0000256" key="5">
    <source>
        <dbReference type="ARBA" id="ARBA00022679"/>
    </source>
</evidence>
<dbReference type="Gene3D" id="3.40.50.620">
    <property type="entry name" value="HUPs"/>
    <property type="match status" value="1"/>
</dbReference>
<feature type="domain" description="Cytidyltransferase-like" evidence="12">
    <location>
        <begin position="5"/>
        <end position="158"/>
    </location>
</feature>
<evidence type="ECO:0000256" key="7">
    <source>
        <dbReference type="ARBA" id="ARBA00022741"/>
    </source>
</evidence>
<dbReference type="Proteomes" id="UP000185544">
    <property type="component" value="Chromosome"/>
</dbReference>
<evidence type="ECO:0000256" key="3">
    <source>
        <dbReference type="ARBA" id="ARBA00009014"/>
    </source>
</evidence>
<evidence type="ECO:0000256" key="10">
    <source>
        <dbReference type="ARBA" id="ARBA00048721"/>
    </source>
</evidence>
<evidence type="ECO:0000256" key="2">
    <source>
        <dbReference type="ARBA" id="ARBA00005019"/>
    </source>
</evidence>
<dbReference type="AlphaFoldDB" id="A0A1L6MYL5"/>
<organism evidence="13 14">
    <name type="scientific">Pajaroellobacter abortibovis</name>
    <dbReference type="NCBI Taxonomy" id="1882918"/>
    <lineage>
        <taxon>Bacteria</taxon>
        <taxon>Pseudomonadati</taxon>
        <taxon>Myxococcota</taxon>
        <taxon>Polyangia</taxon>
        <taxon>Polyangiales</taxon>
        <taxon>Polyangiaceae</taxon>
    </lineage>
</organism>
<evidence type="ECO:0000256" key="6">
    <source>
        <dbReference type="ARBA" id="ARBA00022695"/>
    </source>
</evidence>
<keyword evidence="7 11" id="KW-0547">Nucleotide-binding</keyword>
<evidence type="ECO:0000256" key="1">
    <source>
        <dbReference type="ARBA" id="ARBA00002324"/>
    </source>
</evidence>
<evidence type="ECO:0000313" key="14">
    <source>
        <dbReference type="Proteomes" id="UP000185544"/>
    </source>
</evidence>
<proteinExistence type="inferred from homology"/>
<evidence type="ECO:0000256" key="11">
    <source>
        <dbReference type="HAMAP-Rule" id="MF_00244"/>
    </source>
</evidence>
<evidence type="ECO:0000256" key="8">
    <source>
        <dbReference type="ARBA" id="ARBA00022840"/>
    </source>
</evidence>
<dbReference type="UniPathway" id="UPA00253">
    <property type="reaction ID" value="UER00332"/>
</dbReference>
<protein>
    <recommendedName>
        <fullName evidence="11">Probable nicotinate-nucleotide adenylyltransferase</fullName>
        <ecNumber evidence="11">2.7.7.18</ecNumber>
    </recommendedName>
    <alternativeName>
        <fullName evidence="11">Deamido-NAD(+) diphosphorylase</fullName>
    </alternativeName>
    <alternativeName>
        <fullName evidence="11">Deamido-NAD(+) pyrophosphorylase</fullName>
    </alternativeName>
    <alternativeName>
        <fullName evidence="11">Nicotinate mononucleotide adenylyltransferase</fullName>
        <shortName evidence="11">NaMN adenylyltransferase</shortName>
    </alternativeName>
</protein>
<evidence type="ECO:0000259" key="12">
    <source>
        <dbReference type="Pfam" id="PF01467"/>
    </source>
</evidence>
<keyword evidence="6 11" id="KW-0548">Nucleotidyltransferase</keyword>
<dbReference type="HAMAP" id="MF_00244">
    <property type="entry name" value="NaMN_adenylyltr"/>
    <property type="match status" value="1"/>
</dbReference>
<sequence length="195" mass="22306">MKVGFFGGSFNPPHMAHVFATCLLLSTEPLDTILIVPTFKHPFGKPLVPFEHRMRMCEMAMGWMPRVYVSSIELELGGESHTIRTITHLAETHPSWSLQLIIGEDQLLEAHKWKRFDTLCHMTPPLILKRTSFSADSSHAQSNIALLPSLSSTEIRQKLAQEQWDELHHLVPHRVIKYIRTHRLYLSPLPPSKTS</sequence>
<reference evidence="13 14" key="1">
    <citation type="submission" date="2016-08" db="EMBL/GenBank/DDBJ databases">
        <title>Identification and validation of antigenic proteins from Pajaroellobacter abortibovis using de-novo genome sequence assembly and reverse vaccinology.</title>
        <authorList>
            <person name="Welly B.T."/>
            <person name="Miller M.R."/>
            <person name="Stott J.L."/>
            <person name="Blanchard M.T."/>
            <person name="Islas-Trejo A.D."/>
            <person name="O'Rourke S.M."/>
            <person name="Young A.E."/>
            <person name="Medrano J.F."/>
            <person name="Van Eenennaam A.L."/>
        </authorList>
    </citation>
    <scope>NUCLEOTIDE SEQUENCE [LARGE SCALE GENOMIC DNA]</scope>
    <source>
        <strain evidence="13 14">BTF92-0548A/99-0131</strain>
    </source>
</reference>
<dbReference type="PANTHER" id="PTHR39321:SF3">
    <property type="entry name" value="PHOSPHOPANTETHEINE ADENYLYLTRANSFERASE"/>
    <property type="match status" value="1"/>
</dbReference>
<dbReference type="GO" id="GO:0009435">
    <property type="term" value="P:NAD+ biosynthetic process"/>
    <property type="evidence" value="ECO:0007669"/>
    <property type="project" value="UniProtKB-UniRule"/>
</dbReference>
<evidence type="ECO:0000256" key="4">
    <source>
        <dbReference type="ARBA" id="ARBA00022642"/>
    </source>
</evidence>
<name>A0A1L6MYL5_9BACT</name>